<protein>
    <submittedName>
        <fullName evidence="1">Uncharacterized protein</fullName>
    </submittedName>
</protein>
<gene>
    <name evidence="1" type="ORF">BaRGS_00026059</name>
</gene>
<comment type="caution">
    <text evidence="1">The sequence shown here is derived from an EMBL/GenBank/DDBJ whole genome shotgun (WGS) entry which is preliminary data.</text>
</comment>
<organism evidence="1 2">
    <name type="scientific">Batillaria attramentaria</name>
    <dbReference type="NCBI Taxonomy" id="370345"/>
    <lineage>
        <taxon>Eukaryota</taxon>
        <taxon>Metazoa</taxon>
        <taxon>Spiralia</taxon>
        <taxon>Lophotrochozoa</taxon>
        <taxon>Mollusca</taxon>
        <taxon>Gastropoda</taxon>
        <taxon>Caenogastropoda</taxon>
        <taxon>Sorbeoconcha</taxon>
        <taxon>Cerithioidea</taxon>
        <taxon>Batillariidae</taxon>
        <taxon>Batillaria</taxon>
    </lineage>
</organism>
<name>A0ABD0K6S2_9CAEN</name>
<dbReference type="AlphaFoldDB" id="A0ABD0K6S2"/>
<sequence>MLLMFPNVPMVQFARSSWSARLDPLTEDNRVSMIRVTAFVTEGTGLTSEWRVYGVKVKIVSVHSVNEARHWWWKKTQEQTAGPVSGCF</sequence>
<dbReference type="EMBL" id="JACVVK020000240">
    <property type="protein sequence ID" value="KAK7482650.1"/>
    <property type="molecule type" value="Genomic_DNA"/>
</dbReference>
<reference evidence="1 2" key="1">
    <citation type="journal article" date="2023" name="Sci. Data">
        <title>Genome assembly of the Korean intertidal mud-creeper Batillaria attramentaria.</title>
        <authorList>
            <person name="Patra A.K."/>
            <person name="Ho P.T."/>
            <person name="Jun S."/>
            <person name="Lee S.J."/>
            <person name="Kim Y."/>
            <person name="Won Y.J."/>
        </authorList>
    </citation>
    <scope>NUCLEOTIDE SEQUENCE [LARGE SCALE GENOMIC DNA]</scope>
    <source>
        <strain evidence="1">Wonlab-2016</strain>
    </source>
</reference>
<dbReference type="Proteomes" id="UP001519460">
    <property type="component" value="Unassembled WGS sequence"/>
</dbReference>
<evidence type="ECO:0000313" key="2">
    <source>
        <dbReference type="Proteomes" id="UP001519460"/>
    </source>
</evidence>
<proteinExistence type="predicted"/>
<keyword evidence="2" id="KW-1185">Reference proteome</keyword>
<accession>A0ABD0K6S2</accession>
<evidence type="ECO:0000313" key="1">
    <source>
        <dbReference type="EMBL" id="KAK7482650.1"/>
    </source>
</evidence>